<reference evidence="16 17" key="1">
    <citation type="submission" date="2019-05" db="EMBL/GenBank/DDBJ databases">
        <authorList>
            <person name="Narsing Rao M.P."/>
            <person name="Li W.J."/>
        </authorList>
    </citation>
    <scope>NUCLEOTIDE SEQUENCE [LARGE SCALE GENOMIC DNA]</scope>
    <source>
        <strain evidence="16 17">SYSU_K30003</strain>
    </source>
</reference>
<evidence type="ECO:0000256" key="6">
    <source>
        <dbReference type="ARBA" id="ARBA00022679"/>
    </source>
</evidence>
<evidence type="ECO:0000259" key="13">
    <source>
        <dbReference type="PROSITE" id="PS50109"/>
    </source>
</evidence>
<dbReference type="InterPro" id="IPR036890">
    <property type="entry name" value="HATPase_C_sf"/>
</dbReference>
<evidence type="ECO:0000259" key="14">
    <source>
        <dbReference type="PROSITE" id="PS50112"/>
    </source>
</evidence>
<evidence type="ECO:0000259" key="15">
    <source>
        <dbReference type="PROSITE" id="PS50885"/>
    </source>
</evidence>
<evidence type="ECO:0000256" key="3">
    <source>
        <dbReference type="ARBA" id="ARBA00012438"/>
    </source>
</evidence>
<feature type="domain" description="Histidine kinase" evidence="13">
    <location>
        <begin position="372"/>
        <end position="598"/>
    </location>
</feature>
<evidence type="ECO:0000256" key="11">
    <source>
        <dbReference type="ARBA" id="ARBA00023136"/>
    </source>
</evidence>
<dbReference type="SUPFAM" id="SSF158472">
    <property type="entry name" value="HAMP domain-like"/>
    <property type="match status" value="1"/>
</dbReference>
<dbReference type="OrthoDB" id="9813151at2"/>
<keyword evidence="8 16" id="KW-0418">Kinase</keyword>
<dbReference type="SUPFAM" id="SSF55785">
    <property type="entry name" value="PYP-like sensor domain (PAS domain)"/>
    <property type="match status" value="1"/>
</dbReference>
<dbReference type="SMART" id="SM00387">
    <property type="entry name" value="HATPase_c"/>
    <property type="match status" value="1"/>
</dbReference>
<evidence type="ECO:0000256" key="1">
    <source>
        <dbReference type="ARBA" id="ARBA00000085"/>
    </source>
</evidence>
<dbReference type="Pfam" id="PF00989">
    <property type="entry name" value="PAS"/>
    <property type="match status" value="1"/>
</dbReference>
<dbReference type="Pfam" id="PF00512">
    <property type="entry name" value="HisKA"/>
    <property type="match status" value="1"/>
</dbReference>
<dbReference type="CDD" id="cd00082">
    <property type="entry name" value="HisKA"/>
    <property type="match status" value="1"/>
</dbReference>
<dbReference type="GO" id="GO:0016036">
    <property type="term" value="P:cellular response to phosphate starvation"/>
    <property type="evidence" value="ECO:0007669"/>
    <property type="project" value="TreeGrafter"/>
</dbReference>
<dbReference type="AlphaFoldDB" id="A0A5R9GCB0"/>
<keyword evidence="12" id="KW-0812">Transmembrane</keyword>
<evidence type="ECO:0000256" key="5">
    <source>
        <dbReference type="ARBA" id="ARBA00022553"/>
    </source>
</evidence>
<dbReference type="PROSITE" id="PS50112">
    <property type="entry name" value="PAS"/>
    <property type="match status" value="1"/>
</dbReference>
<dbReference type="GO" id="GO:0006355">
    <property type="term" value="P:regulation of DNA-templated transcription"/>
    <property type="evidence" value="ECO:0007669"/>
    <property type="project" value="InterPro"/>
</dbReference>
<dbReference type="Gene3D" id="3.30.565.10">
    <property type="entry name" value="Histidine kinase-like ATPase, C-terminal domain"/>
    <property type="match status" value="1"/>
</dbReference>
<feature type="domain" description="HAMP" evidence="15">
    <location>
        <begin position="191"/>
        <end position="243"/>
    </location>
</feature>
<dbReference type="InterPro" id="IPR050351">
    <property type="entry name" value="BphY/WalK/GraS-like"/>
</dbReference>
<dbReference type="Proteomes" id="UP000309676">
    <property type="component" value="Unassembled WGS sequence"/>
</dbReference>
<gene>
    <name evidence="16" type="ORF">FE782_16690</name>
</gene>
<sequence length="598" mass="66828">MLKFRHRLTLIFIFFIGLSNIAAGIFTISVMRDSQIHALEEGLGEQLEMYLATVDWDYVSENSVGGEMFRREAIRMARKTGARVTFFDEDGVALGDSGGAEAPAGEGLPPEIARAKGGAPGVHIRREPSAEAQTMYVAMPASFGKAGVGYVRFGESMQPLDAETRRIASYLGLGLIVILMVTALIAYRMSLSLTGPIEKMTRVAYQITNMNYRARIAIPNKDEIGQLGHAINKMSESLQYQMNQIQEDESRLKSVLDNMTSGVVMVDREGKIVLLNRSAEEFLGFSSGELLGQRYTLTKTQQELTRMIAECFQRREPLRGEVVFHYPEERMLDIHAVPMTIAEDAYAGILVVMHDITAIRRLERMRSEFVANVSHELKTPIAAVKGFAETLLGGAASDPATTKSFLQIIYDESERLNRLIGDILDLSKIESKRVPLQFSPVEMKTFVERIFHMMATEAKKKGITLEAAVDQDVYIEADEDRLQQILVNLLSNGITYSHDGGRLRVMVDPILEDAARPDEYERVRITVQDYGVGIPKKDLPRIFERFYRVDKARSRVSGGTGLGLSIVKHLVELHKGTIRVESELGMGTRFIIELPVLQ</sequence>
<dbReference type="NCBIfam" id="TIGR00229">
    <property type="entry name" value="sensory_box"/>
    <property type="match status" value="1"/>
</dbReference>
<dbReference type="RefSeq" id="WP_138195380.1">
    <property type="nucleotide sequence ID" value="NZ_VCIW01000011.1"/>
</dbReference>
<dbReference type="Gene3D" id="6.10.340.10">
    <property type="match status" value="1"/>
</dbReference>
<dbReference type="GO" id="GO:0005886">
    <property type="term" value="C:plasma membrane"/>
    <property type="evidence" value="ECO:0007669"/>
    <property type="project" value="UniProtKB-SubCell"/>
</dbReference>
<dbReference type="Pfam" id="PF02518">
    <property type="entry name" value="HATPase_c"/>
    <property type="match status" value="1"/>
</dbReference>
<evidence type="ECO:0000256" key="9">
    <source>
        <dbReference type="ARBA" id="ARBA00022840"/>
    </source>
</evidence>
<dbReference type="Pfam" id="PF00672">
    <property type="entry name" value="HAMP"/>
    <property type="match status" value="1"/>
</dbReference>
<dbReference type="InterPro" id="IPR004358">
    <property type="entry name" value="Sig_transdc_His_kin-like_C"/>
</dbReference>
<feature type="domain" description="PAS" evidence="14">
    <location>
        <begin position="248"/>
        <end position="293"/>
    </location>
</feature>
<evidence type="ECO:0000256" key="2">
    <source>
        <dbReference type="ARBA" id="ARBA00004651"/>
    </source>
</evidence>
<keyword evidence="11 12" id="KW-0472">Membrane</keyword>
<dbReference type="SMART" id="SM00388">
    <property type="entry name" value="HisKA"/>
    <property type="match status" value="1"/>
</dbReference>
<dbReference type="PANTHER" id="PTHR45453:SF1">
    <property type="entry name" value="PHOSPHATE REGULON SENSOR PROTEIN PHOR"/>
    <property type="match status" value="1"/>
</dbReference>
<dbReference type="EC" id="2.7.13.3" evidence="3"/>
<proteinExistence type="predicted"/>
<keyword evidence="4" id="KW-1003">Cell membrane</keyword>
<dbReference type="PRINTS" id="PR00344">
    <property type="entry name" value="BCTRLSENSOR"/>
</dbReference>
<dbReference type="InterPro" id="IPR013767">
    <property type="entry name" value="PAS_fold"/>
</dbReference>
<dbReference type="CDD" id="cd06225">
    <property type="entry name" value="HAMP"/>
    <property type="match status" value="1"/>
</dbReference>
<dbReference type="PROSITE" id="PS50109">
    <property type="entry name" value="HIS_KIN"/>
    <property type="match status" value="1"/>
</dbReference>
<evidence type="ECO:0000256" key="7">
    <source>
        <dbReference type="ARBA" id="ARBA00022741"/>
    </source>
</evidence>
<protein>
    <recommendedName>
        <fullName evidence="3">histidine kinase</fullName>
        <ecNumber evidence="3">2.7.13.3</ecNumber>
    </recommendedName>
</protein>
<name>A0A5R9GCB0_9BACL</name>
<keyword evidence="17" id="KW-1185">Reference proteome</keyword>
<dbReference type="SUPFAM" id="SSF55874">
    <property type="entry name" value="ATPase domain of HSP90 chaperone/DNA topoisomerase II/histidine kinase"/>
    <property type="match status" value="1"/>
</dbReference>
<keyword evidence="5" id="KW-0597">Phosphoprotein</keyword>
<dbReference type="PROSITE" id="PS50885">
    <property type="entry name" value="HAMP"/>
    <property type="match status" value="1"/>
</dbReference>
<dbReference type="SMART" id="SM00091">
    <property type="entry name" value="PAS"/>
    <property type="match status" value="1"/>
</dbReference>
<dbReference type="Gene3D" id="1.10.287.130">
    <property type="match status" value="1"/>
</dbReference>
<dbReference type="InterPro" id="IPR003661">
    <property type="entry name" value="HisK_dim/P_dom"/>
</dbReference>
<dbReference type="CDD" id="cd00130">
    <property type="entry name" value="PAS"/>
    <property type="match status" value="1"/>
</dbReference>
<evidence type="ECO:0000313" key="17">
    <source>
        <dbReference type="Proteomes" id="UP000309676"/>
    </source>
</evidence>
<keyword evidence="12" id="KW-1133">Transmembrane helix</keyword>
<keyword evidence="10" id="KW-0902">Two-component regulatory system</keyword>
<evidence type="ECO:0000256" key="4">
    <source>
        <dbReference type="ARBA" id="ARBA00022475"/>
    </source>
</evidence>
<dbReference type="SMART" id="SM00304">
    <property type="entry name" value="HAMP"/>
    <property type="match status" value="1"/>
</dbReference>
<comment type="caution">
    <text evidence="16">The sequence shown here is derived from an EMBL/GenBank/DDBJ whole genome shotgun (WGS) entry which is preliminary data.</text>
</comment>
<dbReference type="CDD" id="cd16922">
    <property type="entry name" value="HATPase_EvgS-ArcB-TorS-like"/>
    <property type="match status" value="1"/>
</dbReference>
<dbReference type="InterPro" id="IPR000014">
    <property type="entry name" value="PAS"/>
</dbReference>
<comment type="catalytic activity">
    <reaction evidence="1">
        <text>ATP + protein L-histidine = ADP + protein N-phospho-L-histidine.</text>
        <dbReference type="EC" id="2.7.13.3"/>
    </reaction>
</comment>
<dbReference type="GO" id="GO:0005524">
    <property type="term" value="F:ATP binding"/>
    <property type="evidence" value="ECO:0007669"/>
    <property type="project" value="UniProtKB-KW"/>
</dbReference>
<dbReference type="FunFam" id="3.30.565.10:FF:000006">
    <property type="entry name" value="Sensor histidine kinase WalK"/>
    <property type="match status" value="1"/>
</dbReference>
<dbReference type="InterPro" id="IPR036097">
    <property type="entry name" value="HisK_dim/P_sf"/>
</dbReference>
<dbReference type="InterPro" id="IPR005467">
    <property type="entry name" value="His_kinase_dom"/>
</dbReference>
<dbReference type="EMBL" id="VCIW01000011">
    <property type="protein sequence ID" value="TLS51028.1"/>
    <property type="molecule type" value="Genomic_DNA"/>
</dbReference>
<evidence type="ECO:0000256" key="8">
    <source>
        <dbReference type="ARBA" id="ARBA00022777"/>
    </source>
</evidence>
<dbReference type="Gene3D" id="3.30.450.20">
    <property type="entry name" value="PAS domain"/>
    <property type="match status" value="1"/>
</dbReference>
<dbReference type="FunFam" id="1.10.287.130:FF:000008">
    <property type="entry name" value="Two-component sensor histidine kinase"/>
    <property type="match status" value="1"/>
</dbReference>
<dbReference type="GO" id="GO:0004721">
    <property type="term" value="F:phosphoprotein phosphatase activity"/>
    <property type="evidence" value="ECO:0007669"/>
    <property type="project" value="TreeGrafter"/>
</dbReference>
<comment type="subcellular location">
    <subcellularLocation>
        <location evidence="2">Cell membrane</location>
        <topology evidence="2">Multi-pass membrane protein</topology>
    </subcellularLocation>
</comment>
<evidence type="ECO:0000256" key="10">
    <source>
        <dbReference type="ARBA" id="ARBA00023012"/>
    </source>
</evidence>
<evidence type="ECO:0000313" key="16">
    <source>
        <dbReference type="EMBL" id="TLS51028.1"/>
    </source>
</evidence>
<organism evidence="16 17">
    <name type="scientific">Paenibacillus antri</name>
    <dbReference type="NCBI Taxonomy" id="2582848"/>
    <lineage>
        <taxon>Bacteria</taxon>
        <taxon>Bacillati</taxon>
        <taxon>Bacillota</taxon>
        <taxon>Bacilli</taxon>
        <taxon>Bacillales</taxon>
        <taxon>Paenibacillaceae</taxon>
        <taxon>Paenibacillus</taxon>
    </lineage>
</organism>
<dbReference type="PANTHER" id="PTHR45453">
    <property type="entry name" value="PHOSPHATE REGULON SENSOR PROTEIN PHOR"/>
    <property type="match status" value="1"/>
</dbReference>
<dbReference type="NCBIfam" id="NF046044">
    <property type="entry name" value="PnpS"/>
    <property type="match status" value="1"/>
</dbReference>
<keyword evidence="7" id="KW-0547">Nucleotide-binding</keyword>
<accession>A0A5R9GCB0</accession>
<keyword evidence="9" id="KW-0067">ATP-binding</keyword>
<evidence type="ECO:0000256" key="12">
    <source>
        <dbReference type="SAM" id="Phobius"/>
    </source>
</evidence>
<dbReference type="InterPro" id="IPR003660">
    <property type="entry name" value="HAMP_dom"/>
</dbReference>
<dbReference type="SUPFAM" id="SSF47384">
    <property type="entry name" value="Homodimeric domain of signal transducing histidine kinase"/>
    <property type="match status" value="1"/>
</dbReference>
<dbReference type="InterPro" id="IPR003594">
    <property type="entry name" value="HATPase_dom"/>
</dbReference>
<feature type="transmembrane region" description="Helical" evidence="12">
    <location>
        <begin position="167"/>
        <end position="187"/>
    </location>
</feature>
<keyword evidence="6" id="KW-0808">Transferase</keyword>
<dbReference type="GO" id="GO:0000155">
    <property type="term" value="F:phosphorelay sensor kinase activity"/>
    <property type="evidence" value="ECO:0007669"/>
    <property type="project" value="InterPro"/>
</dbReference>
<dbReference type="InterPro" id="IPR035965">
    <property type="entry name" value="PAS-like_dom_sf"/>
</dbReference>